<dbReference type="PIRSF" id="PIRSF039123">
    <property type="entry name" value="Diphthamide_synthase"/>
    <property type="match status" value="1"/>
</dbReference>
<keyword evidence="2" id="KW-0067">ATP-binding</keyword>
<dbReference type="SUPFAM" id="SSF52402">
    <property type="entry name" value="Adenine nucleotide alpha hydrolases-like"/>
    <property type="match status" value="1"/>
</dbReference>
<dbReference type="Proteomes" id="UP000238426">
    <property type="component" value="Unassembled WGS sequence"/>
</dbReference>
<keyword evidence="3" id="KW-1185">Reference proteome</keyword>
<protein>
    <submittedName>
        <fullName evidence="2">ATP-binding protein</fullName>
    </submittedName>
</protein>
<feature type="domain" description="Diphthamide synthase" evidence="1">
    <location>
        <begin position="6"/>
        <end position="211"/>
    </location>
</feature>
<accession>A0A2T1N5E6</accession>
<dbReference type="EMBL" id="PXOQ01000015">
    <property type="protein sequence ID" value="PSG86493.1"/>
    <property type="molecule type" value="Genomic_DNA"/>
</dbReference>
<dbReference type="InterPro" id="IPR002761">
    <property type="entry name" value="Diphthami_syn_dom"/>
</dbReference>
<dbReference type="AlphaFoldDB" id="A0A2T1N5E6"/>
<evidence type="ECO:0000259" key="1">
    <source>
        <dbReference type="Pfam" id="PF01902"/>
    </source>
</evidence>
<evidence type="ECO:0000313" key="3">
    <source>
        <dbReference type="Proteomes" id="UP000238426"/>
    </source>
</evidence>
<dbReference type="Gene3D" id="3.40.50.620">
    <property type="entry name" value="HUPs"/>
    <property type="match status" value="1"/>
</dbReference>
<dbReference type="RefSeq" id="WP_106464231.1">
    <property type="nucleotide sequence ID" value="NZ_PXOQ01000015.1"/>
</dbReference>
<gene>
    <name evidence="2" type="ORF">C7H52_12475</name>
</gene>
<keyword evidence="2" id="KW-0547">Nucleotide-binding</keyword>
<dbReference type="InterPro" id="IPR030662">
    <property type="entry name" value="DPH6/MJ0570"/>
</dbReference>
<name>A0A2T1N5E6_9FLAO</name>
<proteinExistence type="predicted"/>
<dbReference type="GO" id="GO:0005524">
    <property type="term" value="F:ATP binding"/>
    <property type="evidence" value="ECO:0007669"/>
    <property type="project" value="UniProtKB-KW"/>
</dbReference>
<comment type="caution">
    <text evidence="2">The sequence shown here is derived from an EMBL/GenBank/DDBJ whole genome shotgun (WGS) entry which is preliminary data.</text>
</comment>
<dbReference type="OrthoDB" id="3572539at2"/>
<dbReference type="Gene3D" id="3.90.1490.10">
    <property type="entry name" value="putative n-type atp pyrophosphatase, domain 2"/>
    <property type="match status" value="1"/>
</dbReference>
<dbReference type="Pfam" id="PF01902">
    <property type="entry name" value="Diphthami_syn_2"/>
    <property type="match status" value="1"/>
</dbReference>
<dbReference type="CDD" id="cd01994">
    <property type="entry name" value="AANH_PF0828-like"/>
    <property type="match status" value="1"/>
</dbReference>
<organism evidence="2 3">
    <name type="scientific">Aurantibacter aestuarii</name>
    <dbReference type="NCBI Taxonomy" id="1266046"/>
    <lineage>
        <taxon>Bacteria</taxon>
        <taxon>Pseudomonadati</taxon>
        <taxon>Bacteroidota</taxon>
        <taxon>Flavobacteriia</taxon>
        <taxon>Flavobacteriales</taxon>
        <taxon>Flavobacteriaceae</taxon>
        <taxon>Aurantibacter</taxon>
    </lineage>
</organism>
<sequence length="233" mass="27194">MKIHKTYFNWSSGKDSAFALFLMLKNPDYDIQLLITTINSHYNRVSMHGLRREVLEAQAKSLQLQLHTIELPEMPSMEDYERIMTKEMSLLKAQNFTYCGFGDIFLEDLKAYRDTNLNPYGIKAIYPLWKKDTKQLITQFLELGFKTVVVCAKAEYFSEDFVGQTITQDLIDQLPEHVDPCGENGEFHTFCFDGPIFKKPINFELGEKTYREYETPNNNTTKTGFWFCDILLN</sequence>
<reference evidence="2 3" key="1">
    <citation type="submission" date="2018-03" db="EMBL/GenBank/DDBJ databases">
        <title>Mesoflavibacter sp. HG37 and Mesoflavibacter sp. HG96 sp.nov., two marine bacteria isolated from seawater of Western Pacific Ocean.</title>
        <authorList>
            <person name="Cheng H."/>
            <person name="Wu Y.-H."/>
            <person name="Guo L.-L."/>
            <person name="Xu X.-W."/>
        </authorList>
    </citation>
    <scope>NUCLEOTIDE SEQUENCE [LARGE SCALE GENOMIC DNA]</scope>
    <source>
        <strain evidence="2 3">KCTC 32269</strain>
    </source>
</reference>
<evidence type="ECO:0000313" key="2">
    <source>
        <dbReference type="EMBL" id="PSG86493.1"/>
    </source>
</evidence>
<dbReference type="InterPro" id="IPR014729">
    <property type="entry name" value="Rossmann-like_a/b/a_fold"/>
</dbReference>